<name>X1B5X6_9ZZZZ</name>
<dbReference type="EMBL" id="BART01027107">
    <property type="protein sequence ID" value="GAG90455.1"/>
    <property type="molecule type" value="Genomic_DNA"/>
</dbReference>
<sequence length="82" mass="10038">MIIMDTRISEFSPIQISRYVSELDLLSNPVLKTQEKEYLADLYDFMERDLDPDLKKLLKKWTLRKLWEKLQMGWKQSRFIRN</sequence>
<accession>X1B5X6</accession>
<reference evidence="1" key="1">
    <citation type="journal article" date="2014" name="Front. Microbiol.">
        <title>High frequency of phylogenetically diverse reductive dehalogenase-homologous genes in deep subseafloor sedimentary metagenomes.</title>
        <authorList>
            <person name="Kawai M."/>
            <person name="Futagami T."/>
            <person name="Toyoda A."/>
            <person name="Takaki Y."/>
            <person name="Nishi S."/>
            <person name="Hori S."/>
            <person name="Arai W."/>
            <person name="Tsubouchi T."/>
            <person name="Morono Y."/>
            <person name="Uchiyama I."/>
            <person name="Ito T."/>
            <person name="Fujiyama A."/>
            <person name="Inagaki F."/>
            <person name="Takami H."/>
        </authorList>
    </citation>
    <scope>NUCLEOTIDE SEQUENCE</scope>
    <source>
        <strain evidence="1">Expedition CK06-06</strain>
    </source>
</reference>
<gene>
    <name evidence="1" type="ORF">S01H4_48143</name>
</gene>
<comment type="caution">
    <text evidence="1">The sequence shown here is derived from an EMBL/GenBank/DDBJ whole genome shotgun (WGS) entry which is preliminary data.</text>
</comment>
<proteinExistence type="predicted"/>
<protein>
    <submittedName>
        <fullName evidence="1">Uncharacterized protein</fullName>
    </submittedName>
</protein>
<evidence type="ECO:0000313" key="1">
    <source>
        <dbReference type="EMBL" id="GAG90455.1"/>
    </source>
</evidence>
<dbReference type="AlphaFoldDB" id="X1B5X6"/>
<organism evidence="1">
    <name type="scientific">marine sediment metagenome</name>
    <dbReference type="NCBI Taxonomy" id="412755"/>
    <lineage>
        <taxon>unclassified sequences</taxon>
        <taxon>metagenomes</taxon>
        <taxon>ecological metagenomes</taxon>
    </lineage>
</organism>